<gene>
    <name evidence="1" type="ORF">JCGZ_25433</name>
</gene>
<reference evidence="1 2" key="1">
    <citation type="journal article" date="2014" name="PLoS ONE">
        <title>Global Analysis of Gene Expression Profiles in Physic Nut (Jatropha curcas L.) Seedlings Exposed to Salt Stress.</title>
        <authorList>
            <person name="Zhang L."/>
            <person name="Zhang C."/>
            <person name="Wu P."/>
            <person name="Chen Y."/>
            <person name="Li M."/>
            <person name="Jiang H."/>
            <person name="Wu G."/>
        </authorList>
    </citation>
    <scope>NUCLEOTIDE SEQUENCE [LARGE SCALE GENOMIC DNA]</scope>
    <source>
        <strain evidence="2">cv. GZQX0401</strain>
        <tissue evidence="1">Young leaves</tissue>
    </source>
</reference>
<accession>A0A067JZ16</accession>
<organism evidence="1 2">
    <name type="scientific">Jatropha curcas</name>
    <name type="common">Barbados nut</name>
    <dbReference type="NCBI Taxonomy" id="180498"/>
    <lineage>
        <taxon>Eukaryota</taxon>
        <taxon>Viridiplantae</taxon>
        <taxon>Streptophyta</taxon>
        <taxon>Embryophyta</taxon>
        <taxon>Tracheophyta</taxon>
        <taxon>Spermatophyta</taxon>
        <taxon>Magnoliopsida</taxon>
        <taxon>eudicotyledons</taxon>
        <taxon>Gunneridae</taxon>
        <taxon>Pentapetalae</taxon>
        <taxon>rosids</taxon>
        <taxon>fabids</taxon>
        <taxon>Malpighiales</taxon>
        <taxon>Euphorbiaceae</taxon>
        <taxon>Crotonoideae</taxon>
        <taxon>Jatropheae</taxon>
        <taxon>Jatropha</taxon>
    </lineage>
</organism>
<dbReference type="Proteomes" id="UP000027138">
    <property type="component" value="Unassembled WGS sequence"/>
</dbReference>
<proteinExistence type="predicted"/>
<protein>
    <submittedName>
        <fullName evidence="1">Uncharacterized protein</fullName>
    </submittedName>
</protein>
<keyword evidence="2" id="KW-1185">Reference proteome</keyword>
<name>A0A067JZ16_JATCU</name>
<evidence type="ECO:0000313" key="1">
    <source>
        <dbReference type="EMBL" id="KDP24779.1"/>
    </source>
</evidence>
<dbReference type="EMBL" id="KK915065">
    <property type="protein sequence ID" value="KDP24779.1"/>
    <property type="molecule type" value="Genomic_DNA"/>
</dbReference>
<sequence length="173" mass="19009">MVTHFILIPHKQGTLISHHKSGICSCRIGATSAGSGRGRLTVAKEGGDGAIRWSETCWSGGRAGDGTTSCRSKRWRDAILPELLSPLDSNGGRQIGELGDVELQQGAATEWRWCTALLLFLCLAKNADAKGIERKKRKKRKKRKEEEVAVVARWCCWRCCRNGEGEGMGRAWG</sequence>
<evidence type="ECO:0000313" key="2">
    <source>
        <dbReference type="Proteomes" id="UP000027138"/>
    </source>
</evidence>
<dbReference type="AlphaFoldDB" id="A0A067JZ16"/>